<evidence type="ECO:0000313" key="1">
    <source>
        <dbReference type="EMBL" id="KAI8567855.1"/>
    </source>
</evidence>
<sequence>MAHWVLPKVQPVDHSPLGPALYFLDKITPRMKKETKDGDIEYRSRERGDTKEGEIRKTIKKTIKGDDQENTIKGDDQEKTIKGSLLVDWKHNAPV</sequence>
<accession>A0ACC0PQU3</accession>
<protein>
    <submittedName>
        <fullName evidence="1">Uncharacterized protein</fullName>
    </submittedName>
</protein>
<organism evidence="1 2">
    <name type="scientific">Rhododendron molle</name>
    <name type="common">Chinese azalea</name>
    <name type="synonym">Azalea mollis</name>
    <dbReference type="NCBI Taxonomy" id="49168"/>
    <lineage>
        <taxon>Eukaryota</taxon>
        <taxon>Viridiplantae</taxon>
        <taxon>Streptophyta</taxon>
        <taxon>Embryophyta</taxon>
        <taxon>Tracheophyta</taxon>
        <taxon>Spermatophyta</taxon>
        <taxon>Magnoliopsida</taxon>
        <taxon>eudicotyledons</taxon>
        <taxon>Gunneridae</taxon>
        <taxon>Pentapetalae</taxon>
        <taxon>asterids</taxon>
        <taxon>Ericales</taxon>
        <taxon>Ericaceae</taxon>
        <taxon>Ericoideae</taxon>
        <taxon>Rhodoreae</taxon>
        <taxon>Rhododendron</taxon>
    </lineage>
</organism>
<reference evidence="1" key="1">
    <citation type="submission" date="2022-02" db="EMBL/GenBank/DDBJ databases">
        <title>Plant Genome Project.</title>
        <authorList>
            <person name="Zhang R.-G."/>
        </authorList>
    </citation>
    <scope>NUCLEOTIDE SEQUENCE</scope>
    <source>
        <strain evidence="1">AT1</strain>
    </source>
</reference>
<evidence type="ECO:0000313" key="2">
    <source>
        <dbReference type="Proteomes" id="UP001062846"/>
    </source>
</evidence>
<gene>
    <name evidence="1" type="ORF">RHMOL_Rhmol02G0154100</name>
</gene>
<proteinExistence type="predicted"/>
<comment type="caution">
    <text evidence="1">The sequence shown here is derived from an EMBL/GenBank/DDBJ whole genome shotgun (WGS) entry which is preliminary data.</text>
</comment>
<dbReference type="EMBL" id="CM046389">
    <property type="protein sequence ID" value="KAI8567855.1"/>
    <property type="molecule type" value="Genomic_DNA"/>
</dbReference>
<keyword evidence="2" id="KW-1185">Reference proteome</keyword>
<name>A0ACC0PQU3_RHOML</name>
<dbReference type="Proteomes" id="UP001062846">
    <property type="component" value="Chromosome 2"/>
</dbReference>